<keyword evidence="4" id="KW-1185">Reference proteome</keyword>
<comment type="caution">
    <text evidence="3">The sequence shown here is derived from an EMBL/GenBank/DDBJ whole genome shotgun (WGS) entry which is preliminary data.</text>
</comment>
<protein>
    <submittedName>
        <fullName evidence="3">Permease</fullName>
    </submittedName>
</protein>
<feature type="transmembrane region" description="Helical" evidence="2">
    <location>
        <begin position="81"/>
        <end position="96"/>
    </location>
</feature>
<accession>A0A0H2KPB7</accession>
<gene>
    <name evidence="3" type="ORF">FB00_08100</name>
</gene>
<feature type="region of interest" description="Disordered" evidence="1">
    <location>
        <begin position="181"/>
        <end position="246"/>
    </location>
</feature>
<keyword evidence="2" id="KW-0472">Membrane</keyword>
<keyword evidence="2" id="KW-1133">Transmembrane helix</keyword>
<dbReference type="AlphaFoldDB" id="A0A0H2KPB7"/>
<evidence type="ECO:0000256" key="1">
    <source>
        <dbReference type="SAM" id="MobiDB-lite"/>
    </source>
</evidence>
<reference evidence="3 4" key="1">
    <citation type="submission" date="2014-05" db="EMBL/GenBank/DDBJ databases">
        <title>Cellulosimicrobium funkei U11 genome.</title>
        <authorList>
            <person name="Hu C."/>
            <person name="Gong Y."/>
            <person name="Wan W."/>
            <person name="Jiang M."/>
        </authorList>
    </citation>
    <scope>NUCLEOTIDE SEQUENCE [LARGE SCALE GENOMIC DNA]</scope>
    <source>
        <strain evidence="3 4">U11</strain>
    </source>
</reference>
<name>A0A0H2KPB7_9MICO</name>
<dbReference type="STRING" id="264251.FB00_08100"/>
<evidence type="ECO:0000313" key="3">
    <source>
        <dbReference type="EMBL" id="KLN35370.1"/>
    </source>
</evidence>
<dbReference type="RefSeq" id="WP_197088773.1">
    <property type="nucleotide sequence ID" value="NZ_JNBQ01000005.1"/>
</dbReference>
<evidence type="ECO:0000313" key="4">
    <source>
        <dbReference type="Proteomes" id="UP000035265"/>
    </source>
</evidence>
<dbReference type="Pfam" id="PF16316">
    <property type="entry name" value="DUF4956"/>
    <property type="match status" value="1"/>
</dbReference>
<feature type="compositionally biased region" description="Low complexity" evidence="1">
    <location>
        <begin position="192"/>
        <end position="238"/>
    </location>
</feature>
<feature type="transmembrane region" description="Helical" evidence="2">
    <location>
        <begin position="53"/>
        <end position="69"/>
    </location>
</feature>
<dbReference type="PATRIC" id="fig|264251.5.peg.1648"/>
<dbReference type="InterPro" id="IPR032531">
    <property type="entry name" value="DUF4956"/>
</dbReference>
<dbReference type="EMBL" id="JNBQ01000005">
    <property type="protein sequence ID" value="KLN35370.1"/>
    <property type="molecule type" value="Genomic_DNA"/>
</dbReference>
<organism evidence="3 4">
    <name type="scientific">Cellulosimicrobium funkei</name>
    <dbReference type="NCBI Taxonomy" id="264251"/>
    <lineage>
        <taxon>Bacteria</taxon>
        <taxon>Bacillati</taxon>
        <taxon>Actinomycetota</taxon>
        <taxon>Actinomycetes</taxon>
        <taxon>Micrococcales</taxon>
        <taxon>Promicromonosporaceae</taxon>
        <taxon>Cellulosimicrobium</taxon>
    </lineage>
</organism>
<dbReference type="Proteomes" id="UP000035265">
    <property type="component" value="Unassembled WGS sequence"/>
</dbReference>
<sequence length="246" mass="25834">MSQPVLYLVDLVAVTVLAFGLYFPRHRRRDLVVAYLGVNVGVLAVAATLATSSVGAGLGLGLFGVLSIIRLRSTELSQTEVAYYFAALALGLLGGLGATTGWLSLAGMALVVGVMAVVDHPRLLRRAQSQSVVVDRALTDRAELTRYLEELLGAEVRGVSVQRLDLVNDTTWVDVRYTEPRARRRATPRPAPAATLGPASADVSVPAAPLPVPDAALPAPREAAPSAPLTQATAQAALPERTGVRA</sequence>
<feature type="transmembrane region" description="Helical" evidence="2">
    <location>
        <begin position="31"/>
        <end position="47"/>
    </location>
</feature>
<proteinExistence type="predicted"/>
<feature type="transmembrane region" description="Helical" evidence="2">
    <location>
        <begin position="6"/>
        <end position="24"/>
    </location>
</feature>
<keyword evidence="2" id="KW-0812">Transmembrane</keyword>
<evidence type="ECO:0000256" key="2">
    <source>
        <dbReference type="SAM" id="Phobius"/>
    </source>
</evidence>